<protein>
    <submittedName>
        <fullName evidence="1">Uncharacterized protein</fullName>
    </submittedName>
</protein>
<name>A0A7G8T7V0_9FIRM</name>
<dbReference type="Proteomes" id="UP000515909">
    <property type="component" value="Chromosome"/>
</dbReference>
<organism evidence="1 2">
    <name type="scientific">Caproicibacter fermentans</name>
    <dbReference type="NCBI Taxonomy" id="2576756"/>
    <lineage>
        <taxon>Bacteria</taxon>
        <taxon>Bacillati</taxon>
        <taxon>Bacillota</taxon>
        <taxon>Clostridia</taxon>
        <taxon>Eubacteriales</taxon>
        <taxon>Acutalibacteraceae</taxon>
        <taxon>Caproicibacter</taxon>
    </lineage>
</organism>
<dbReference type="KEGG" id="cfem:HCR03_13255"/>
<accession>A0A7G8T7V0</accession>
<gene>
    <name evidence="1" type="ORF">HCR03_13255</name>
</gene>
<reference evidence="1 2" key="1">
    <citation type="submission" date="2020-08" db="EMBL/GenBank/DDBJ databases">
        <title>The isolate Caproiciproducens sp. 7D4C2 produces n-caproate at mildly acidic conditions from hexoses: genome and rBOX comparison with related strains and chain-elongating bacteria.</title>
        <authorList>
            <person name="Esquivel-Elizondo S."/>
            <person name="Bagci C."/>
            <person name="Temovska M."/>
            <person name="Jeon B.S."/>
            <person name="Bessarab I."/>
            <person name="Williams R.B.H."/>
            <person name="Huson D.H."/>
            <person name="Angenent L.T."/>
        </authorList>
    </citation>
    <scope>NUCLEOTIDE SEQUENCE [LARGE SCALE GENOMIC DNA]</scope>
    <source>
        <strain evidence="1 2">7D4C2</strain>
    </source>
</reference>
<dbReference type="RefSeq" id="WP_187034641.1">
    <property type="nucleotide sequence ID" value="NZ_CP060286.1"/>
</dbReference>
<evidence type="ECO:0000313" key="2">
    <source>
        <dbReference type="Proteomes" id="UP000515909"/>
    </source>
</evidence>
<proteinExistence type="predicted"/>
<sequence>MKKKRVKLLARILLIAVIPFLALLVKNRYDFGEWDPRSLPNRIGCYDRTYYVGPSSPSLMNGGQKPACAVSNSDNRTGRELFTSEPKGDLLPVVIYLKLSDGRYQQYILSGGQ</sequence>
<dbReference type="AlphaFoldDB" id="A0A7G8T7V0"/>
<evidence type="ECO:0000313" key="1">
    <source>
        <dbReference type="EMBL" id="QNK39691.1"/>
    </source>
</evidence>
<dbReference type="EMBL" id="CP060286">
    <property type="protein sequence ID" value="QNK39691.1"/>
    <property type="molecule type" value="Genomic_DNA"/>
</dbReference>